<dbReference type="EC" id="1.6.5.2" evidence="2"/>
<dbReference type="SUPFAM" id="SSF52218">
    <property type="entry name" value="Flavoproteins"/>
    <property type="match status" value="1"/>
</dbReference>
<organism evidence="2 3">
    <name type="scientific">Nocardia cerradoensis</name>
    <dbReference type="NCBI Taxonomy" id="85688"/>
    <lineage>
        <taxon>Bacteria</taxon>
        <taxon>Bacillati</taxon>
        <taxon>Actinomycetota</taxon>
        <taxon>Actinomycetes</taxon>
        <taxon>Mycobacteriales</taxon>
        <taxon>Nocardiaceae</taxon>
        <taxon>Nocardia</taxon>
    </lineage>
</organism>
<sequence>MTSVLGLAGSLRRQSYNRMFLEVVPHLLPFACRYQVFDGLGEVPLYNEDIDTAAPPPGVRALRAAVAASDGVIVASPEYNQSVPGVLKNALDWLSRPHGGGALRGKVIVPVVVTLSRSNGARGLADLNRVLSYLGNTVLYQPEIVLASAPSLLRPGADGSVDITDPAVRALVALALEQFGNVLGAGTARAGAEFVAAHRAVVERARFAPMVREALSRGAPPGVVAERLRNAGISAHEAQEWISAEMASGPVLSSNGHRSGES</sequence>
<dbReference type="InterPro" id="IPR005025">
    <property type="entry name" value="FMN_Rdtase-like_dom"/>
</dbReference>
<reference evidence="2 3" key="1">
    <citation type="submission" date="2017-07" db="EMBL/GenBank/DDBJ databases">
        <title>First draft Genome Sequence of Nocardia cerradoensis isolated from human infection.</title>
        <authorList>
            <person name="Carrasco G."/>
        </authorList>
    </citation>
    <scope>NUCLEOTIDE SEQUENCE [LARGE SCALE GENOMIC DNA]</scope>
    <source>
        <strain evidence="2 3">CNM20130759</strain>
    </source>
</reference>
<accession>A0A231H661</accession>
<dbReference type="PANTHER" id="PTHR30543">
    <property type="entry name" value="CHROMATE REDUCTASE"/>
    <property type="match status" value="1"/>
</dbReference>
<dbReference type="Pfam" id="PF03358">
    <property type="entry name" value="FMN_red"/>
    <property type="match status" value="1"/>
</dbReference>
<dbReference type="AlphaFoldDB" id="A0A231H661"/>
<dbReference type="InterPro" id="IPR029039">
    <property type="entry name" value="Flavoprotein-like_sf"/>
</dbReference>
<feature type="domain" description="NADPH-dependent FMN reductase-like" evidence="1">
    <location>
        <begin position="3"/>
        <end position="148"/>
    </location>
</feature>
<gene>
    <name evidence="2" type="ORF">B7C42_03902</name>
</gene>
<keyword evidence="2" id="KW-0560">Oxidoreductase</keyword>
<evidence type="ECO:0000259" key="1">
    <source>
        <dbReference type="Pfam" id="PF03358"/>
    </source>
</evidence>
<evidence type="ECO:0000313" key="3">
    <source>
        <dbReference type="Proteomes" id="UP000215506"/>
    </source>
</evidence>
<proteinExistence type="predicted"/>
<dbReference type="GO" id="GO:0010181">
    <property type="term" value="F:FMN binding"/>
    <property type="evidence" value="ECO:0007669"/>
    <property type="project" value="TreeGrafter"/>
</dbReference>
<comment type="caution">
    <text evidence="2">The sequence shown here is derived from an EMBL/GenBank/DDBJ whole genome shotgun (WGS) entry which is preliminary data.</text>
</comment>
<dbReference type="PANTHER" id="PTHR30543:SF21">
    <property type="entry name" value="NAD(P)H-DEPENDENT FMN REDUCTASE LOT6"/>
    <property type="match status" value="1"/>
</dbReference>
<dbReference type="RefSeq" id="WP_094026089.1">
    <property type="nucleotide sequence ID" value="NZ_NGAF01000007.1"/>
</dbReference>
<dbReference type="GO" id="GO:0005829">
    <property type="term" value="C:cytosol"/>
    <property type="evidence" value="ECO:0007669"/>
    <property type="project" value="TreeGrafter"/>
</dbReference>
<dbReference type="Proteomes" id="UP000215506">
    <property type="component" value="Unassembled WGS sequence"/>
</dbReference>
<dbReference type="InterPro" id="IPR050712">
    <property type="entry name" value="NAD(P)H-dep_reductase"/>
</dbReference>
<dbReference type="EMBL" id="NGAF01000007">
    <property type="protein sequence ID" value="OXR44341.1"/>
    <property type="molecule type" value="Genomic_DNA"/>
</dbReference>
<dbReference type="GO" id="GO:0003955">
    <property type="term" value="F:NAD(P)H dehydrogenase (quinone) activity"/>
    <property type="evidence" value="ECO:0007669"/>
    <property type="project" value="UniProtKB-EC"/>
</dbReference>
<protein>
    <submittedName>
        <fullName evidence="2">Chromate reductase</fullName>
        <ecNumber evidence="2">1.6.5.2</ecNumber>
    </submittedName>
</protein>
<dbReference type="Gene3D" id="3.40.50.360">
    <property type="match status" value="1"/>
</dbReference>
<evidence type="ECO:0000313" key="2">
    <source>
        <dbReference type="EMBL" id="OXR44341.1"/>
    </source>
</evidence>
<keyword evidence="3" id="KW-1185">Reference proteome</keyword>
<name>A0A231H661_9NOCA</name>